<keyword evidence="7" id="KW-1185">Reference proteome</keyword>
<organism evidence="6 7">
    <name type="scientific">Streptomyces antioxidans</name>
    <dbReference type="NCBI Taxonomy" id="1507734"/>
    <lineage>
        <taxon>Bacteria</taxon>
        <taxon>Bacillati</taxon>
        <taxon>Actinomycetota</taxon>
        <taxon>Actinomycetes</taxon>
        <taxon>Kitasatosporales</taxon>
        <taxon>Streptomycetaceae</taxon>
        <taxon>Streptomyces</taxon>
    </lineage>
</organism>
<dbReference type="Proteomes" id="UP000033615">
    <property type="component" value="Unassembled WGS sequence"/>
</dbReference>
<dbReference type="GO" id="GO:0008610">
    <property type="term" value="P:lipid biosynthetic process"/>
    <property type="evidence" value="ECO:0007669"/>
    <property type="project" value="UniProtKB-ARBA"/>
</dbReference>
<dbReference type="InterPro" id="IPR045851">
    <property type="entry name" value="AMP-bd_C_sf"/>
</dbReference>
<dbReference type="Gene3D" id="3.40.50.150">
    <property type="entry name" value="Vaccinia Virus protein VP39"/>
    <property type="match status" value="1"/>
</dbReference>
<dbReference type="GO" id="GO:0043041">
    <property type="term" value="P:amino acid activation for nonribosomal peptide biosynthetic process"/>
    <property type="evidence" value="ECO:0007669"/>
    <property type="project" value="TreeGrafter"/>
</dbReference>
<dbReference type="InterPro" id="IPR013217">
    <property type="entry name" value="Methyltransf_12"/>
</dbReference>
<dbReference type="InterPro" id="IPR023213">
    <property type="entry name" value="CAT-like_dom_sf"/>
</dbReference>
<dbReference type="GO" id="GO:0003824">
    <property type="term" value="F:catalytic activity"/>
    <property type="evidence" value="ECO:0007669"/>
    <property type="project" value="InterPro"/>
</dbReference>
<dbReference type="Gene3D" id="3.30.559.10">
    <property type="entry name" value="Chloramphenicol acetyltransferase-like domain"/>
    <property type="match status" value="1"/>
</dbReference>
<dbReference type="SMART" id="SM00823">
    <property type="entry name" value="PKS_PP"/>
    <property type="match status" value="1"/>
</dbReference>
<dbReference type="InterPro" id="IPR029058">
    <property type="entry name" value="AB_hydrolase_fold"/>
</dbReference>
<dbReference type="Pfam" id="PF00668">
    <property type="entry name" value="Condensation"/>
    <property type="match status" value="1"/>
</dbReference>
<comment type="caution">
    <text evidence="6">The sequence shown here is derived from an EMBL/GenBank/DDBJ whole genome shotgun (WGS) entry which is preliminary data.</text>
</comment>
<dbReference type="GO" id="GO:0009403">
    <property type="term" value="P:toxin biosynthetic process"/>
    <property type="evidence" value="ECO:0007669"/>
    <property type="project" value="UniProtKB-ARBA"/>
</dbReference>
<protein>
    <recommendedName>
        <fullName evidence="5">Carrier domain-containing protein</fullName>
    </recommendedName>
</protein>
<dbReference type="FunFam" id="1.10.1200.10:FF:000005">
    <property type="entry name" value="Nonribosomal peptide synthetase 1"/>
    <property type="match status" value="1"/>
</dbReference>
<dbReference type="GO" id="GO:0005829">
    <property type="term" value="C:cytosol"/>
    <property type="evidence" value="ECO:0007669"/>
    <property type="project" value="TreeGrafter"/>
</dbReference>
<dbReference type="Gene3D" id="3.40.50.1820">
    <property type="entry name" value="alpha/beta hydrolase"/>
    <property type="match status" value="1"/>
</dbReference>
<dbReference type="GO" id="GO:0017000">
    <property type="term" value="P:antibiotic biosynthetic process"/>
    <property type="evidence" value="ECO:0007669"/>
    <property type="project" value="UniProtKB-ARBA"/>
</dbReference>
<dbReference type="Gene3D" id="3.30.300.30">
    <property type="match status" value="1"/>
</dbReference>
<dbReference type="CDD" id="cd02440">
    <property type="entry name" value="AdoMet_MTases"/>
    <property type="match status" value="1"/>
</dbReference>
<dbReference type="RefSeq" id="WP_143645351.1">
    <property type="nucleotide sequence ID" value="NZ_LAKD02000164.1"/>
</dbReference>
<dbReference type="InterPro" id="IPR036736">
    <property type="entry name" value="ACP-like_sf"/>
</dbReference>
<evidence type="ECO:0000259" key="5">
    <source>
        <dbReference type="PROSITE" id="PS50075"/>
    </source>
</evidence>
<comment type="cofactor">
    <cofactor evidence="1">
        <name>pantetheine 4'-phosphate</name>
        <dbReference type="ChEBI" id="CHEBI:47942"/>
    </cofactor>
</comment>
<evidence type="ECO:0000313" key="7">
    <source>
        <dbReference type="Proteomes" id="UP000033615"/>
    </source>
</evidence>
<accession>A0A1V4CTG7</accession>
<evidence type="ECO:0000256" key="4">
    <source>
        <dbReference type="SAM" id="MobiDB-lite"/>
    </source>
</evidence>
<feature type="region of interest" description="Disordered" evidence="4">
    <location>
        <begin position="424"/>
        <end position="469"/>
    </location>
</feature>
<evidence type="ECO:0000256" key="1">
    <source>
        <dbReference type="ARBA" id="ARBA00001957"/>
    </source>
</evidence>
<dbReference type="Gene3D" id="3.30.559.30">
    <property type="entry name" value="Nonribosomal peptide synthetase, condensation domain"/>
    <property type="match status" value="1"/>
</dbReference>
<dbReference type="InterPro" id="IPR009081">
    <property type="entry name" value="PP-bd_ACP"/>
</dbReference>
<feature type="region of interest" description="Disordered" evidence="4">
    <location>
        <begin position="598"/>
        <end position="625"/>
    </location>
</feature>
<feature type="domain" description="Carrier" evidence="5">
    <location>
        <begin position="531"/>
        <end position="605"/>
    </location>
</feature>
<dbReference type="PANTHER" id="PTHR45527:SF1">
    <property type="entry name" value="FATTY ACID SYNTHASE"/>
    <property type="match status" value="1"/>
</dbReference>
<dbReference type="PANTHER" id="PTHR45527">
    <property type="entry name" value="NONRIBOSOMAL PEPTIDE SYNTHETASE"/>
    <property type="match status" value="1"/>
</dbReference>
<evidence type="ECO:0000313" key="6">
    <source>
        <dbReference type="EMBL" id="OPF69921.1"/>
    </source>
</evidence>
<gene>
    <name evidence="6" type="ORF">VT50_0237040</name>
</gene>
<keyword evidence="3" id="KW-0597">Phosphoprotein</keyword>
<dbReference type="InterPro" id="IPR001242">
    <property type="entry name" value="Condensation_dom"/>
</dbReference>
<dbReference type="SUPFAM" id="SSF53335">
    <property type="entry name" value="S-adenosyl-L-methionine-dependent methyltransferases"/>
    <property type="match status" value="1"/>
</dbReference>
<feature type="non-terminal residue" evidence="6">
    <location>
        <position position="1"/>
    </location>
</feature>
<name>A0A1V4CTG7_9ACTN</name>
<sequence>KHLIAYTTTNPGVHRATDVVEQQVEEWRAVYDSLYGDRAATSLSEDFVGWDSSYDQRPIPLREMREWLDTTVERISALGPRDVLEIGVGTGLLLSRLAPDCASYWGTDISEPAIAALGQRVARDPALARGEGRVTLECQPAHDFSTLPEGHFDTVVINSVVQYFPNVDYLTDVITHAMAALKPGGKLFIGDVRNLRLLRCFATAVALTQAPAWTTPESLRATVDNAIRLERELLVDPEYFTTLTSAVPAIGAVDVRVKRGSARNELTRHRYDVILTKGPVTPLATDRAPQLRWGEDIRTVDELRDALTEDRRPPALRVRDIPNIRLTGELTALRQIDTGAGPDDVRHHLTAAAPAAGRDGSEPDPDEEPDTVPGTQPDGEPGTTPDPEALHRLAEAHGYDLALHWATDEGRLDGVFIDLSADRQRPVSDKATPDTAATDGPTLGVPTLDIATPPSTTPRRPASAYANEPGQALGKGTVVASLRAYLSERLPAHMVPSAVIALDRMPLTPNGKLDRAALPAPDFSALASGRPAATPLEARLCGLFGEVLGVPDVGADRSFFNLGGDSVLAMRLVSRARSDGLILTPGQVFQHRTPEGLASVAHSGSGPAAPSQESTSGEPEPLVTLTPPEYATLSAECPGLVAKATHTADADTAQLLPLTPLQSGLLFHAVYDEAAPDVYLVQFAFHLEGEVSGARFRRAADTLLRRHPNLAASFHHHGLSQPVQVVAPAVPSVWQELDLGDLPEEERTAAFDRWLTEDRATRFDLTRPPLIRFALVHWGADQYRVVMTSHHILLDGWSVPLVVQELFTLYERDGDDSGLPATPPYREYLRWLRRQDRDAARAAWRTALAGVEEPTLLAPADPGRTTVAPDEMAVDLSAERTAQLAQRARRLGLTLNTLVQTAWAILLGRLTGRDDVVFGTTVAVRPAEVAGIESLVGLCINTVPVRVRVPVGRPVEELLTAVQRQHGELSAHHHLGLSELRPATGTGQLFDTVVVFENYPVGAGAHARAARAGLRLTATDGRDATHYPLAVVVVPGEQLRLRLGYRPDVFEAPAVRAVAQRLVRVLEAIADDPGRNVDRIDVLSDDERKRLIPRRDARVAEADPKVSLSGLFEEWA</sequence>
<feature type="compositionally biased region" description="Low complexity" evidence="4">
    <location>
        <begin position="451"/>
        <end position="464"/>
    </location>
</feature>
<evidence type="ECO:0000256" key="2">
    <source>
        <dbReference type="ARBA" id="ARBA00022450"/>
    </source>
</evidence>
<dbReference type="PROSITE" id="PS50075">
    <property type="entry name" value="CARRIER"/>
    <property type="match status" value="1"/>
</dbReference>
<dbReference type="AlphaFoldDB" id="A0A1V4CTG7"/>
<dbReference type="SUPFAM" id="SSF47336">
    <property type="entry name" value="ACP-like"/>
    <property type="match status" value="1"/>
</dbReference>
<dbReference type="SUPFAM" id="SSF56801">
    <property type="entry name" value="Acetyl-CoA synthetase-like"/>
    <property type="match status" value="1"/>
</dbReference>
<proteinExistence type="predicted"/>
<dbReference type="OrthoDB" id="2472181at2"/>
<dbReference type="InterPro" id="IPR029063">
    <property type="entry name" value="SAM-dependent_MTases_sf"/>
</dbReference>
<feature type="region of interest" description="Disordered" evidence="4">
    <location>
        <begin position="354"/>
        <end position="388"/>
    </location>
</feature>
<dbReference type="CDD" id="cd19543">
    <property type="entry name" value="DCL_NRPS"/>
    <property type="match status" value="1"/>
</dbReference>
<keyword evidence="2" id="KW-0596">Phosphopantetheine</keyword>
<reference evidence="6" key="1">
    <citation type="submission" date="2016-12" db="EMBL/GenBank/DDBJ databases">
        <title>Genome sequence of Streptomyces antioxidans MUSC 164.</title>
        <authorList>
            <person name="Lee L.-H."/>
            <person name="Ser H.-L."/>
        </authorList>
    </citation>
    <scope>NUCLEOTIDE SEQUENCE [LARGE SCALE GENOMIC DNA]</scope>
    <source>
        <strain evidence="6">MUSC 164</strain>
    </source>
</reference>
<dbReference type="Pfam" id="PF08242">
    <property type="entry name" value="Methyltransf_12"/>
    <property type="match status" value="1"/>
</dbReference>
<dbReference type="Pfam" id="PF00550">
    <property type="entry name" value="PP-binding"/>
    <property type="match status" value="1"/>
</dbReference>
<evidence type="ECO:0000256" key="3">
    <source>
        <dbReference type="ARBA" id="ARBA00022553"/>
    </source>
</evidence>
<dbReference type="EMBL" id="LAKD02000164">
    <property type="protein sequence ID" value="OPF69921.1"/>
    <property type="molecule type" value="Genomic_DNA"/>
</dbReference>
<feature type="non-terminal residue" evidence="6">
    <location>
        <position position="1116"/>
    </location>
</feature>
<dbReference type="InterPro" id="IPR020806">
    <property type="entry name" value="PKS_PP-bd"/>
</dbReference>
<dbReference type="SUPFAM" id="SSF52777">
    <property type="entry name" value="CoA-dependent acyltransferases"/>
    <property type="match status" value="2"/>
</dbReference>
<dbReference type="GO" id="GO:0031177">
    <property type="term" value="F:phosphopantetheine binding"/>
    <property type="evidence" value="ECO:0007669"/>
    <property type="project" value="InterPro"/>
</dbReference>